<dbReference type="PROSITE" id="PS00194">
    <property type="entry name" value="THIOREDOXIN_1"/>
    <property type="match status" value="1"/>
</dbReference>
<evidence type="ECO:0000313" key="4">
    <source>
        <dbReference type="Proteomes" id="UP001556367"/>
    </source>
</evidence>
<dbReference type="Gene3D" id="3.40.30.10">
    <property type="entry name" value="Glutaredoxin"/>
    <property type="match status" value="1"/>
</dbReference>
<dbReference type="PANTHER" id="PTHR46115">
    <property type="entry name" value="THIOREDOXIN-LIKE PROTEIN 1"/>
    <property type="match status" value="1"/>
</dbReference>
<proteinExistence type="predicted"/>
<feature type="domain" description="Thioredoxin" evidence="2">
    <location>
        <begin position="1"/>
        <end position="108"/>
    </location>
</feature>
<reference evidence="4" key="1">
    <citation type="submission" date="2024-06" db="EMBL/GenBank/DDBJ databases">
        <title>Multi-omics analyses provide insights into the biosynthesis of the anticancer antibiotic pleurotin in Hohenbuehelia grisea.</title>
        <authorList>
            <person name="Weaver J.A."/>
            <person name="Alberti F."/>
        </authorList>
    </citation>
    <scope>NUCLEOTIDE SEQUENCE [LARGE SCALE GENOMIC DNA]</scope>
    <source>
        <strain evidence="4">T-177</strain>
    </source>
</reference>
<keyword evidence="4" id="KW-1185">Reference proteome</keyword>
<protein>
    <recommendedName>
        <fullName evidence="2">Thioredoxin domain-containing protein</fullName>
    </recommendedName>
</protein>
<keyword evidence="1" id="KW-1015">Disulfide bond</keyword>
<dbReference type="SUPFAM" id="SSF52833">
    <property type="entry name" value="Thioredoxin-like"/>
    <property type="match status" value="1"/>
</dbReference>
<dbReference type="CDD" id="cd02947">
    <property type="entry name" value="TRX_family"/>
    <property type="match status" value="1"/>
</dbReference>
<evidence type="ECO:0000256" key="1">
    <source>
        <dbReference type="ARBA" id="ARBA00023157"/>
    </source>
</evidence>
<dbReference type="Proteomes" id="UP001556367">
    <property type="component" value="Unassembled WGS sequence"/>
</dbReference>
<dbReference type="NCBIfam" id="TIGR01068">
    <property type="entry name" value="thioredoxin"/>
    <property type="match status" value="1"/>
</dbReference>
<dbReference type="InterPro" id="IPR017937">
    <property type="entry name" value="Thioredoxin_CS"/>
</dbReference>
<dbReference type="EMBL" id="JASNQZ010000011">
    <property type="protein sequence ID" value="KAL0951987.1"/>
    <property type="molecule type" value="Genomic_DNA"/>
</dbReference>
<dbReference type="PRINTS" id="PR00421">
    <property type="entry name" value="THIOREDOXIN"/>
</dbReference>
<name>A0ABR3J8U2_9AGAR</name>
<gene>
    <name evidence="3" type="ORF">HGRIS_008640</name>
</gene>
<comment type="caution">
    <text evidence="3">The sequence shown here is derived from an EMBL/GenBank/DDBJ whole genome shotgun (WGS) entry which is preliminary data.</text>
</comment>
<organism evidence="3 4">
    <name type="scientific">Hohenbuehelia grisea</name>
    <dbReference type="NCBI Taxonomy" id="104357"/>
    <lineage>
        <taxon>Eukaryota</taxon>
        <taxon>Fungi</taxon>
        <taxon>Dikarya</taxon>
        <taxon>Basidiomycota</taxon>
        <taxon>Agaricomycotina</taxon>
        <taxon>Agaricomycetes</taxon>
        <taxon>Agaricomycetidae</taxon>
        <taxon>Agaricales</taxon>
        <taxon>Pleurotineae</taxon>
        <taxon>Pleurotaceae</taxon>
        <taxon>Hohenbuehelia</taxon>
    </lineage>
</organism>
<evidence type="ECO:0000313" key="3">
    <source>
        <dbReference type="EMBL" id="KAL0951987.1"/>
    </source>
</evidence>
<evidence type="ECO:0000259" key="2">
    <source>
        <dbReference type="PROSITE" id="PS51352"/>
    </source>
</evidence>
<dbReference type="InterPro" id="IPR013766">
    <property type="entry name" value="Thioredoxin_domain"/>
</dbReference>
<dbReference type="InterPro" id="IPR036249">
    <property type="entry name" value="Thioredoxin-like_sf"/>
</dbReference>
<sequence>MAVKVLSTIEEFRAAINGEKPAVIDFWATWCGPCRVISPIFEKLSETTDAIDFYKVDVDAAGDISQEVGIRAMPTFTLFKNGQKVDELVGANPAGLEVITSYLMLAHNSHRLLLDSPRQSLRKLEVILSELKTQRRYSTMCPMYHICRNYKLCVNYSRRAHDV</sequence>
<dbReference type="PROSITE" id="PS51352">
    <property type="entry name" value="THIOREDOXIN_2"/>
    <property type="match status" value="1"/>
</dbReference>
<dbReference type="Pfam" id="PF00085">
    <property type="entry name" value="Thioredoxin"/>
    <property type="match status" value="1"/>
</dbReference>
<accession>A0ABR3J8U2</accession>
<dbReference type="InterPro" id="IPR005746">
    <property type="entry name" value="Thioredoxin"/>
</dbReference>